<feature type="transmembrane region" description="Helical" evidence="8">
    <location>
        <begin position="33"/>
        <end position="52"/>
    </location>
</feature>
<dbReference type="STRING" id="41431.PCC8801_4128"/>
<evidence type="ECO:0000313" key="9">
    <source>
        <dbReference type="EMBL" id="ACK68060.1"/>
    </source>
</evidence>
<comment type="subcellular location">
    <subcellularLocation>
        <location evidence="1">Cell membrane</location>
        <topology evidence="1">Multi-pass membrane protein</topology>
    </subcellularLocation>
</comment>
<dbReference type="AlphaFoldDB" id="B7K607"/>
<name>B7K607_RIPO1</name>
<evidence type="ECO:0000256" key="1">
    <source>
        <dbReference type="ARBA" id="ARBA00004651"/>
    </source>
</evidence>
<evidence type="ECO:0000256" key="8">
    <source>
        <dbReference type="SAM" id="Phobius"/>
    </source>
</evidence>
<dbReference type="NCBIfam" id="TIGR03426">
    <property type="entry name" value="shape_MreD"/>
    <property type="match status" value="1"/>
</dbReference>
<evidence type="ECO:0000256" key="7">
    <source>
        <dbReference type="ARBA" id="ARBA00023136"/>
    </source>
</evidence>
<keyword evidence="7 8" id="KW-0472">Membrane</keyword>
<feature type="transmembrane region" description="Helical" evidence="8">
    <location>
        <begin position="72"/>
        <end position="92"/>
    </location>
</feature>
<dbReference type="KEGG" id="cyp:PCC8801_4128"/>
<dbReference type="HOGENOM" id="CLU_105759_0_0_3"/>
<evidence type="ECO:0000313" key="10">
    <source>
        <dbReference type="Proteomes" id="UP000008204"/>
    </source>
</evidence>
<gene>
    <name evidence="9" type="ordered locus">PCC8801_4128</name>
</gene>
<evidence type="ECO:0000256" key="6">
    <source>
        <dbReference type="ARBA" id="ARBA00022989"/>
    </source>
</evidence>
<keyword evidence="3" id="KW-1003">Cell membrane</keyword>
<reference evidence="10" key="1">
    <citation type="journal article" date="2011" name="MBio">
        <title>Novel metabolic attributes of the genus Cyanothece, comprising a group of unicellular nitrogen-fixing Cyanobacteria.</title>
        <authorList>
            <person name="Bandyopadhyay A."/>
            <person name="Elvitigala T."/>
            <person name="Welsh E."/>
            <person name="Stockel J."/>
            <person name="Liberton M."/>
            <person name="Min H."/>
            <person name="Sherman L.A."/>
            <person name="Pakrasi H.B."/>
        </authorList>
    </citation>
    <scope>NUCLEOTIDE SEQUENCE [LARGE SCALE GENOMIC DNA]</scope>
    <source>
        <strain evidence="10">PCC 8801</strain>
    </source>
</reference>
<feature type="transmembrane region" description="Helical" evidence="8">
    <location>
        <begin position="6"/>
        <end position="26"/>
    </location>
</feature>
<evidence type="ECO:0000256" key="2">
    <source>
        <dbReference type="ARBA" id="ARBA00007776"/>
    </source>
</evidence>
<keyword evidence="4 8" id="KW-0812">Transmembrane</keyword>
<dbReference type="Pfam" id="PF04093">
    <property type="entry name" value="MreD"/>
    <property type="match status" value="1"/>
</dbReference>
<dbReference type="RefSeq" id="WP_015957292.1">
    <property type="nucleotide sequence ID" value="NC_011726.1"/>
</dbReference>
<evidence type="ECO:0000256" key="4">
    <source>
        <dbReference type="ARBA" id="ARBA00022692"/>
    </source>
</evidence>
<dbReference type="OrthoDB" id="458492at2"/>
<evidence type="ECO:0000256" key="3">
    <source>
        <dbReference type="ARBA" id="ARBA00022475"/>
    </source>
</evidence>
<evidence type="ECO:0000256" key="5">
    <source>
        <dbReference type="ARBA" id="ARBA00022960"/>
    </source>
</evidence>
<keyword evidence="5" id="KW-0133">Cell shape</keyword>
<dbReference type="GO" id="GO:0005886">
    <property type="term" value="C:plasma membrane"/>
    <property type="evidence" value="ECO:0007669"/>
    <property type="project" value="UniProtKB-SubCell"/>
</dbReference>
<sequence>MKVWFHYSVVNRLVIAGSVILCLLLSPTRLPGMELLGVGTNWVLIWVVVWSLKRSVFQGITAGLVLGLIQDGLTGAYPSHVFSLVVVGFLTAKLQKQRYIQEDFISVALITFAMVIVAESITAGQYILANIRPLEEIWLDYQRFVLSSAILSSLWAPVLYYPLNSWWQKAPVTSPYKVKKR</sequence>
<comment type="similarity">
    <text evidence="2">Belongs to the MreD family.</text>
</comment>
<keyword evidence="10" id="KW-1185">Reference proteome</keyword>
<dbReference type="eggNOG" id="COG2891">
    <property type="taxonomic scope" value="Bacteria"/>
</dbReference>
<feature type="transmembrane region" description="Helical" evidence="8">
    <location>
        <begin position="104"/>
        <end position="129"/>
    </location>
</feature>
<keyword evidence="6 8" id="KW-1133">Transmembrane helix</keyword>
<proteinExistence type="inferred from homology"/>
<feature type="transmembrane region" description="Helical" evidence="8">
    <location>
        <begin position="141"/>
        <end position="161"/>
    </location>
</feature>
<dbReference type="InterPro" id="IPR007227">
    <property type="entry name" value="Cell_shape_determining_MreD"/>
</dbReference>
<dbReference type="EMBL" id="CP001287">
    <property type="protein sequence ID" value="ACK68060.1"/>
    <property type="molecule type" value="Genomic_DNA"/>
</dbReference>
<organism evidence="9 10">
    <name type="scientific">Rippkaea orientalis (strain PCC 8801 / RF-1)</name>
    <name type="common">Cyanothece sp. (strain PCC 8801)</name>
    <dbReference type="NCBI Taxonomy" id="41431"/>
    <lineage>
        <taxon>Bacteria</taxon>
        <taxon>Bacillati</taxon>
        <taxon>Cyanobacteriota</taxon>
        <taxon>Cyanophyceae</taxon>
        <taxon>Oscillatoriophycideae</taxon>
        <taxon>Chroococcales</taxon>
        <taxon>Aphanothecaceae</taxon>
        <taxon>Rippkaea</taxon>
        <taxon>Rippkaea orientalis</taxon>
    </lineage>
</organism>
<protein>
    <submittedName>
        <fullName evidence="9">Rod shape-determining protein MreD</fullName>
    </submittedName>
</protein>
<dbReference type="GO" id="GO:0008360">
    <property type="term" value="P:regulation of cell shape"/>
    <property type="evidence" value="ECO:0007669"/>
    <property type="project" value="UniProtKB-KW"/>
</dbReference>
<dbReference type="Proteomes" id="UP000008204">
    <property type="component" value="Chromosome"/>
</dbReference>
<accession>B7K607</accession>